<dbReference type="AlphaFoldDB" id="A7YLJ0"/>
<organism evidence="1">
    <name type="scientific">Cedrus brevifolia</name>
    <dbReference type="NCBI Taxonomy" id="400568"/>
    <lineage>
        <taxon>Eukaryota</taxon>
        <taxon>Viridiplantae</taxon>
        <taxon>Streptophyta</taxon>
        <taxon>Embryophyta</taxon>
        <taxon>Tracheophyta</taxon>
        <taxon>Spermatophyta</taxon>
        <taxon>Pinopsida</taxon>
        <taxon>Pinidae</taxon>
        <taxon>Conifers I</taxon>
        <taxon>Pinales</taxon>
        <taxon>Pinaceae</taxon>
        <taxon>Cedrus</taxon>
    </lineage>
</organism>
<proteinExistence type="predicted"/>
<evidence type="ECO:0000313" key="1">
    <source>
        <dbReference type="EMBL" id="ABL10328.1"/>
    </source>
</evidence>
<keyword evidence="1" id="KW-0934">Plastid</keyword>
<dbReference type="EMBL" id="DQ983623">
    <property type="protein sequence ID" value="ABL10328.1"/>
    <property type="molecule type" value="Genomic_DNA"/>
</dbReference>
<name>A7YLJ0_9CONI</name>
<accession>A7YLJ0</accession>
<sequence length="43" mass="4713">MKPMIFSHSQYKVPVLVYPEDAYPKGIMVGKVAVAKAIGTSIF</sequence>
<reference evidence="1" key="1">
    <citation type="submission" date="2006-09" db="EMBL/GenBank/DDBJ databases">
        <authorList>
            <person name="Qiao C.-Y."/>
            <person name="Ran J.-H."/>
            <person name="Wang X.-Q."/>
        </authorList>
    </citation>
    <scope>NUCLEOTIDE SEQUENCE</scope>
    <source>
        <tissue evidence="1">Leaf</tissue>
    </source>
</reference>
<protein>
    <submittedName>
        <fullName evidence="1">Uncharacterized protein</fullName>
    </submittedName>
</protein>
<keyword evidence="1" id="KW-0150">Chloroplast</keyword>
<reference evidence="1" key="2">
    <citation type="journal article" date="2007" name="Ann. Bot.">
        <title>Phylogeny and biogeography of Cedrus (Pinaceae) inferred from sequences of seven paternal chloroplast and maternal mitochondrial DNA regions.</title>
        <authorList>
            <person name="Qiao C.Y."/>
            <person name="Ran J.H."/>
            <person name="Li Y."/>
            <person name="Wang X.Q."/>
        </authorList>
    </citation>
    <scope>NUCLEOTIDE SEQUENCE</scope>
    <source>
        <tissue evidence="1">Leaf</tissue>
    </source>
</reference>
<geneLocation type="chloroplast" evidence="1"/>